<evidence type="ECO:0000256" key="4">
    <source>
        <dbReference type="ARBA" id="ARBA00022491"/>
    </source>
</evidence>
<keyword evidence="6" id="KW-0547">Nucleotide-binding</keyword>
<dbReference type="PROSITE" id="PS50110">
    <property type="entry name" value="RESPONSE_REGULATORY"/>
    <property type="match status" value="1"/>
</dbReference>
<dbReference type="GO" id="GO:0005524">
    <property type="term" value="F:ATP binding"/>
    <property type="evidence" value="ECO:0007669"/>
    <property type="project" value="UniProtKB-KW"/>
</dbReference>
<evidence type="ECO:0000313" key="20">
    <source>
        <dbReference type="Proteomes" id="UP000503840"/>
    </source>
</evidence>
<keyword evidence="3" id="KW-0963">Cytoplasm</keyword>
<dbReference type="SUPFAM" id="SSF46689">
    <property type="entry name" value="Homeodomain-like"/>
    <property type="match status" value="1"/>
</dbReference>
<dbReference type="PANTHER" id="PTHR32071">
    <property type="entry name" value="TRANSCRIPTIONAL REGULATORY PROTEIN"/>
    <property type="match status" value="1"/>
</dbReference>
<dbReference type="GO" id="GO:0043565">
    <property type="term" value="F:sequence-specific DNA binding"/>
    <property type="evidence" value="ECO:0007669"/>
    <property type="project" value="InterPro"/>
</dbReference>
<dbReference type="InterPro" id="IPR025944">
    <property type="entry name" value="Sigma_54_int_dom_CS"/>
</dbReference>
<sequence>MATILVVDDDPQLRQSFERLLKAEGHTVLTAPSGEKGVEIASESEPDMAVLDVRLPGMNGLETFKVLRGMYPSLPVLVMTAYGTTETAIEATKMGAFDYVMKPFNVPNVLSLIGRAVEVRAPRPVSNDSVATSDALLGRSVAMQEVCKQIGRAAPTQATVLIRGESGTGKELVAHAIHKHSNRSDHPFCVINCVAIPETLLESELFGYEKGAFTGASNRKAGKIEQANRGTVFLDEIGDMPPPIQAKILRLLQERQIERLGGKLPIPVDVRIIAATNRDLEKAVASGEFREDLYYRLNVVSLTLPPLRERREDISLLGAHFLEKFAKELNMPNPGLTDRAKAALQDFPWPGNVRELGNMMQKALIFSRGLAIDAEDIAALLGGAVSTSGGLDENTEESVVRWVRHALLAEPGDGLFESLGDRFCAIVIREALTLTGGNRTRASKLLGMSRPTLIARIEKYGLKVEASVS</sequence>
<keyword evidence="20" id="KW-1185">Reference proteome</keyword>
<dbReference type="Gene3D" id="3.40.50.2300">
    <property type="match status" value="1"/>
</dbReference>
<dbReference type="InterPro" id="IPR001789">
    <property type="entry name" value="Sig_transdc_resp-reg_receiver"/>
</dbReference>
<keyword evidence="10" id="KW-0238">DNA-binding</keyword>
<dbReference type="InterPro" id="IPR002197">
    <property type="entry name" value="HTH_Fis"/>
</dbReference>
<dbReference type="PRINTS" id="PR01590">
    <property type="entry name" value="HTHFIS"/>
</dbReference>
<dbReference type="Pfam" id="PF00072">
    <property type="entry name" value="Response_reg"/>
    <property type="match status" value="1"/>
</dbReference>
<evidence type="ECO:0000313" key="19">
    <source>
        <dbReference type="EMBL" id="GFM32633.1"/>
    </source>
</evidence>
<dbReference type="PROSITE" id="PS50045">
    <property type="entry name" value="SIGMA54_INTERACT_4"/>
    <property type="match status" value="1"/>
</dbReference>
<dbReference type="Proteomes" id="UP000503840">
    <property type="component" value="Unassembled WGS sequence"/>
</dbReference>
<dbReference type="SMART" id="SM00448">
    <property type="entry name" value="REC"/>
    <property type="match status" value="1"/>
</dbReference>
<evidence type="ECO:0000256" key="12">
    <source>
        <dbReference type="ARBA" id="ARBA00023163"/>
    </source>
</evidence>
<evidence type="ECO:0000256" key="8">
    <source>
        <dbReference type="ARBA" id="ARBA00023012"/>
    </source>
</evidence>
<comment type="caution">
    <text evidence="19">The sequence shown here is derived from an EMBL/GenBank/DDBJ whole genome shotgun (WGS) entry which is preliminary data.</text>
</comment>
<dbReference type="PROSITE" id="PS00688">
    <property type="entry name" value="SIGMA54_INTERACT_3"/>
    <property type="match status" value="1"/>
</dbReference>
<dbReference type="EMBL" id="BLVO01000012">
    <property type="protein sequence ID" value="GFM32633.1"/>
    <property type="molecule type" value="Genomic_DNA"/>
</dbReference>
<evidence type="ECO:0000256" key="11">
    <source>
        <dbReference type="ARBA" id="ARBA00023159"/>
    </source>
</evidence>
<keyword evidence="8" id="KW-0902">Two-component regulatory system</keyword>
<dbReference type="Gene3D" id="1.10.8.60">
    <property type="match status" value="1"/>
</dbReference>
<dbReference type="Pfam" id="PF25601">
    <property type="entry name" value="AAA_lid_14"/>
    <property type="match status" value="1"/>
</dbReference>
<evidence type="ECO:0000256" key="3">
    <source>
        <dbReference type="ARBA" id="ARBA00022490"/>
    </source>
</evidence>
<dbReference type="InterPro" id="IPR025662">
    <property type="entry name" value="Sigma_54_int_dom_ATP-bd_1"/>
</dbReference>
<dbReference type="SUPFAM" id="SSF52540">
    <property type="entry name" value="P-loop containing nucleoside triphosphate hydrolases"/>
    <property type="match status" value="1"/>
</dbReference>
<keyword evidence="7" id="KW-0067">ATP-binding</keyword>
<proteinExistence type="predicted"/>
<dbReference type="Gene3D" id="1.10.10.60">
    <property type="entry name" value="Homeodomain-like"/>
    <property type="match status" value="1"/>
</dbReference>
<evidence type="ECO:0000256" key="13">
    <source>
        <dbReference type="ARBA" id="ARBA00023231"/>
    </source>
</evidence>
<feature type="domain" description="Response regulatory" evidence="18">
    <location>
        <begin position="3"/>
        <end position="117"/>
    </location>
</feature>
<dbReference type="CDD" id="cd00009">
    <property type="entry name" value="AAA"/>
    <property type="match status" value="1"/>
</dbReference>
<organism evidence="19 20">
    <name type="scientific">Desulfovibrio subterraneus</name>
    <dbReference type="NCBI Taxonomy" id="2718620"/>
    <lineage>
        <taxon>Bacteria</taxon>
        <taxon>Pseudomonadati</taxon>
        <taxon>Thermodesulfobacteriota</taxon>
        <taxon>Desulfovibrionia</taxon>
        <taxon>Desulfovibrionales</taxon>
        <taxon>Desulfovibrionaceae</taxon>
        <taxon>Desulfovibrio</taxon>
    </lineage>
</organism>
<dbReference type="SMART" id="SM00382">
    <property type="entry name" value="AAA"/>
    <property type="match status" value="1"/>
</dbReference>
<dbReference type="InterPro" id="IPR027417">
    <property type="entry name" value="P-loop_NTPase"/>
</dbReference>
<comment type="subcellular location">
    <subcellularLocation>
        <location evidence="1">Cytoplasm</location>
    </subcellularLocation>
</comment>
<gene>
    <name evidence="19" type="ORF">DSM101010T_09980</name>
</gene>
<evidence type="ECO:0000256" key="6">
    <source>
        <dbReference type="ARBA" id="ARBA00022741"/>
    </source>
</evidence>
<evidence type="ECO:0000256" key="15">
    <source>
        <dbReference type="ARBA" id="ARBA00031910"/>
    </source>
</evidence>
<evidence type="ECO:0000256" key="7">
    <source>
        <dbReference type="ARBA" id="ARBA00022840"/>
    </source>
</evidence>
<dbReference type="InterPro" id="IPR011006">
    <property type="entry name" value="CheY-like_superfamily"/>
</dbReference>
<evidence type="ECO:0000256" key="5">
    <source>
        <dbReference type="ARBA" id="ARBA00022553"/>
    </source>
</evidence>
<keyword evidence="5 16" id="KW-0597">Phosphoprotein</keyword>
<evidence type="ECO:0000256" key="2">
    <source>
        <dbReference type="ARBA" id="ARBA00019059"/>
    </source>
</evidence>
<dbReference type="InterPro" id="IPR058031">
    <property type="entry name" value="AAA_lid_NorR"/>
</dbReference>
<keyword evidence="11" id="KW-0010">Activator</keyword>
<dbReference type="FunFam" id="3.40.50.300:FF:000006">
    <property type="entry name" value="DNA-binding transcriptional regulator NtrC"/>
    <property type="match status" value="1"/>
</dbReference>
<evidence type="ECO:0000259" key="18">
    <source>
        <dbReference type="PROSITE" id="PS50110"/>
    </source>
</evidence>
<keyword evidence="9" id="KW-0805">Transcription regulation</keyword>
<dbReference type="Pfam" id="PF00158">
    <property type="entry name" value="Sigma54_activat"/>
    <property type="match status" value="1"/>
</dbReference>
<dbReference type="InterPro" id="IPR009057">
    <property type="entry name" value="Homeodomain-like_sf"/>
</dbReference>
<dbReference type="Gene3D" id="3.40.50.300">
    <property type="entry name" value="P-loop containing nucleotide triphosphate hydrolases"/>
    <property type="match status" value="1"/>
</dbReference>
<dbReference type="InterPro" id="IPR003593">
    <property type="entry name" value="AAA+_ATPase"/>
</dbReference>
<evidence type="ECO:0000256" key="9">
    <source>
        <dbReference type="ARBA" id="ARBA00023015"/>
    </source>
</evidence>
<dbReference type="PANTHER" id="PTHR32071:SF95">
    <property type="entry name" value="DNA-BINDING TRANSCRIPTIONAL REGULATOR NTRC"/>
    <property type="match status" value="1"/>
</dbReference>
<dbReference type="GO" id="GO:0000160">
    <property type="term" value="P:phosphorelay signal transduction system"/>
    <property type="evidence" value="ECO:0007669"/>
    <property type="project" value="UniProtKB-KW"/>
</dbReference>
<dbReference type="Pfam" id="PF02954">
    <property type="entry name" value="HTH_8"/>
    <property type="match status" value="1"/>
</dbReference>
<feature type="modified residue" description="4-aspartylphosphate" evidence="16">
    <location>
        <position position="52"/>
    </location>
</feature>
<dbReference type="RefSeq" id="WP_174404326.1">
    <property type="nucleotide sequence ID" value="NZ_BLVO01000012.1"/>
</dbReference>
<accession>A0A7J0BFX4</accession>
<reference evidence="19 20" key="1">
    <citation type="submission" date="2020-05" db="EMBL/GenBank/DDBJ databases">
        <title>Draft genome sequence of Desulfovibrio sp. strain HN2T.</title>
        <authorList>
            <person name="Ueno A."/>
            <person name="Tamazawa S."/>
            <person name="Tamamura S."/>
            <person name="Murakami T."/>
            <person name="Kiyama T."/>
            <person name="Inomata H."/>
            <person name="Amano Y."/>
            <person name="Miyakawa K."/>
            <person name="Tamaki H."/>
            <person name="Naganuma T."/>
            <person name="Kaneko K."/>
        </authorList>
    </citation>
    <scope>NUCLEOTIDE SEQUENCE [LARGE SCALE GENOMIC DNA]</scope>
    <source>
        <strain evidence="19 20">HN2</strain>
    </source>
</reference>
<dbReference type="SUPFAM" id="SSF52172">
    <property type="entry name" value="CheY-like"/>
    <property type="match status" value="1"/>
</dbReference>
<evidence type="ECO:0000256" key="14">
    <source>
        <dbReference type="ARBA" id="ARBA00029881"/>
    </source>
</evidence>
<keyword evidence="13" id="KW-0535">Nitrogen fixation</keyword>
<evidence type="ECO:0000256" key="1">
    <source>
        <dbReference type="ARBA" id="ARBA00004496"/>
    </source>
</evidence>
<evidence type="ECO:0000256" key="10">
    <source>
        <dbReference type="ARBA" id="ARBA00023125"/>
    </source>
</evidence>
<dbReference type="AlphaFoldDB" id="A0A7J0BFX4"/>
<feature type="domain" description="Sigma-54 factor interaction" evidence="17">
    <location>
        <begin position="136"/>
        <end position="365"/>
    </location>
</feature>
<name>A0A7J0BFX4_9BACT</name>
<dbReference type="PROSITE" id="PS00675">
    <property type="entry name" value="SIGMA54_INTERACT_1"/>
    <property type="match status" value="1"/>
</dbReference>
<dbReference type="InterPro" id="IPR002078">
    <property type="entry name" value="Sigma_54_int"/>
</dbReference>
<evidence type="ECO:0000259" key="17">
    <source>
        <dbReference type="PROSITE" id="PS50045"/>
    </source>
</evidence>
<dbReference type="GO" id="GO:0005737">
    <property type="term" value="C:cytoplasm"/>
    <property type="evidence" value="ECO:0007669"/>
    <property type="project" value="UniProtKB-SubCell"/>
</dbReference>
<keyword evidence="12" id="KW-0804">Transcription</keyword>
<dbReference type="GO" id="GO:0006355">
    <property type="term" value="P:regulation of DNA-templated transcription"/>
    <property type="evidence" value="ECO:0007669"/>
    <property type="project" value="InterPro"/>
</dbReference>
<protein>
    <recommendedName>
        <fullName evidence="2">DNA-binding transcriptional regulator NtrC</fullName>
    </recommendedName>
    <alternativeName>
        <fullName evidence="14">Nitrogen regulation protein NR(I)</fullName>
    </alternativeName>
    <alternativeName>
        <fullName evidence="15">Nitrogen regulator I</fullName>
    </alternativeName>
</protein>
<evidence type="ECO:0000256" key="16">
    <source>
        <dbReference type="PROSITE-ProRule" id="PRU00169"/>
    </source>
</evidence>
<keyword evidence="4" id="KW-0678">Repressor</keyword>